<evidence type="ECO:0000313" key="4">
    <source>
        <dbReference type="WBParaSite" id="EVEC_0000701201-mRNA-1"/>
    </source>
</evidence>
<reference evidence="2 3" key="2">
    <citation type="submission" date="2018-10" db="EMBL/GenBank/DDBJ databases">
        <authorList>
            <consortium name="Pathogen Informatics"/>
        </authorList>
    </citation>
    <scope>NUCLEOTIDE SEQUENCE [LARGE SCALE GENOMIC DNA]</scope>
</reference>
<gene>
    <name evidence="2" type="ORF">EVEC_LOCUS6533</name>
</gene>
<keyword evidence="3" id="KW-1185">Reference proteome</keyword>
<protein>
    <submittedName>
        <fullName evidence="4">Pupal cuticle protein</fullName>
    </submittedName>
</protein>
<feature type="region of interest" description="Disordered" evidence="1">
    <location>
        <begin position="165"/>
        <end position="205"/>
    </location>
</feature>
<dbReference type="EMBL" id="UXUI01008548">
    <property type="protein sequence ID" value="VDD91782.1"/>
    <property type="molecule type" value="Genomic_DNA"/>
</dbReference>
<organism evidence="4">
    <name type="scientific">Enterobius vermicularis</name>
    <name type="common">Human pinworm</name>
    <dbReference type="NCBI Taxonomy" id="51028"/>
    <lineage>
        <taxon>Eukaryota</taxon>
        <taxon>Metazoa</taxon>
        <taxon>Ecdysozoa</taxon>
        <taxon>Nematoda</taxon>
        <taxon>Chromadorea</taxon>
        <taxon>Rhabditida</taxon>
        <taxon>Spirurina</taxon>
        <taxon>Oxyuridomorpha</taxon>
        <taxon>Oxyuroidea</taxon>
        <taxon>Oxyuridae</taxon>
        <taxon>Enterobius</taxon>
    </lineage>
</organism>
<dbReference type="Proteomes" id="UP000274131">
    <property type="component" value="Unassembled WGS sequence"/>
</dbReference>
<sequence>MCASVCVIQEKRKFDLSIRCVLLLQKVHDDRWSSHGLFMHWTSTAAEKPVSVGSVKLLLDDNKMNALTFICLSACLYFARANGDDDDMNGPGIHKRYQVSDVHHYEPGYRYTHDRQILDRKHIKNVPGVDFLDKQPIVVPGLSAEPETVEKPLFVQKPVQAILIPREPVSATDADDPDAEEAEPATEEEQQPEEQAGQTAPTASANDPVYQYYMILKH</sequence>
<name>A0A0N4V9A4_ENTVE</name>
<evidence type="ECO:0000313" key="3">
    <source>
        <dbReference type="Proteomes" id="UP000274131"/>
    </source>
</evidence>
<dbReference type="WBParaSite" id="EVEC_0000701201-mRNA-1">
    <property type="protein sequence ID" value="EVEC_0000701201-mRNA-1"/>
    <property type="gene ID" value="EVEC_0000701201"/>
</dbReference>
<reference evidence="4" key="1">
    <citation type="submission" date="2017-02" db="UniProtKB">
        <authorList>
            <consortium name="WormBaseParasite"/>
        </authorList>
    </citation>
    <scope>IDENTIFICATION</scope>
</reference>
<evidence type="ECO:0000313" key="2">
    <source>
        <dbReference type="EMBL" id="VDD91782.1"/>
    </source>
</evidence>
<proteinExistence type="predicted"/>
<dbReference type="AlphaFoldDB" id="A0A0N4V9A4"/>
<feature type="compositionally biased region" description="Acidic residues" evidence="1">
    <location>
        <begin position="173"/>
        <end position="192"/>
    </location>
</feature>
<accession>A0A0N4V9A4</accession>
<evidence type="ECO:0000256" key="1">
    <source>
        <dbReference type="SAM" id="MobiDB-lite"/>
    </source>
</evidence>